<dbReference type="Proteomes" id="UP000031668">
    <property type="component" value="Unassembled WGS sequence"/>
</dbReference>
<evidence type="ECO:0000313" key="2">
    <source>
        <dbReference type="Proteomes" id="UP000031668"/>
    </source>
</evidence>
<accession>A0A0C2J364</accession>
<reference evidence="1 2" key="1">
    <citation type="journal article" date="2014" name="Genome Biol. Evol.">
        <title>The genome of the myxosporean Thelohanellus kitauei shows adaptations to nutrient acquisition within its fish host.</title>
        <authorList>
            <person name="Yang Y."/>
            <person name="Xiong J."/>
            <person name="Zhou Z."/>
            <person name="Huo F."/>
            <person name="Miao W."/>
            <person name="Ran C."/>
            <person name="Liu Y."/>
            <person name="Zhang J."/>
            <person name="Feng J."/>
            <person name="Wang M."/>
            <person name="Wang M."/>
            <person name="Wang L."/>
            <person name="Yao B."/>
        </authorList>
    </citation>
    <scope>NUCLEOTIDE SEQUENCE [LARGE SCALE GENOMIC DNA]</scope>
    <source>
        <strain evidence="1">Wuqing</strain>
    </source>
</reference>
<comment type="caution">
    <text evidence="1">The sequence shown here is derived from an EMBL/GenBank/DDBJ whole genome shotgun (WGS) entry which is preliminary data.</text>
</comment>
<protein>
    <submittedName>
        <fullName evidence="1">Uncharacterized protein</fullName>
    </submittedName>
</protein>
<keyword evidence="2" id="KW-1185">Reference proteome</keyword>
<sequence length="132" mass="15093">MGLTNEKNNDTIPVLVGIPICGNDYYIRMLRLQIIVACLKIYINQSTSRLVKPYKLVLALFQSYHQLRGKMQQLYCVRGKKAITQYSDSFTIYKLDIMIGATSPFAEADLDMTCNVILLVTCFKAGYYLYLL</sequence>
<organism evidence="1 2">
    <name type="scientific">Thelohanellus kitauei</name>
    <name type="common">Myxosporean</name>
    <dbReference type="NCBI Taxonomy" id="669202"/>
    <lineage>
        <taxon>Eukaryota</taxon>
        <taxon>Metazoa</taxon>
        <taxon>Cnidaria</taxon>
        <taxon>Myxozoa</taxon>
        <taxon>Myxosporea</taxon>
        <taxon>Bivalvulida</taxon>
        <taxon>Platysporina</taxon>
        <taxon>Myxobolidae</taxon>
        <taxon>Thelohanellus</taxon>
    </lineage>
</organism>
<dbReference type="AlphaFoldDB" id="A0A0C2J364"/>
<evidence type="ECO:0000313" key="1">
    <source>
        <dbReference type="EMBL" id="KII72264.1"/>
    </source>
</evidence>
<name>A0A0C2J364_THEKT</name>
<proteinExistence type="predicted"/>
<dbReference type="EMBL" id="JWZT01001316">
    <property type="protein sequence ID" value="KII72264.1"/>
    <property type="molecule type" value="Genomic_DNA"/>
</dbReference>
<gene>
    <name evidence="1" type="ORF">RF11_14936</name>
</gene>